<comment type="caution">
    <text evidence="3">The sequence shown here is derived from an EMBL/GenBank/DDBJ whole genome shotgun (WGS) entry which is preliminary data.</text>
</comment>
<dbReference type="Pfam" id="PF00050">
    <property type="entry name" value="Kazal_1"/>
    <property type="match status" value="1"/>
</dbReference>
<dbReference type="Proteomes" id="UP001374579">
    <property type="component" value="Unassembled WGS sequence"/>
</dbReference>
<dbReference type="AlphaFoldDB" id="A0AAN9AKJ1"/>
<dbReference type="Gene3D" id="3.30.60.30">
    <property type="match status" value="1"/>
</dbReference>
<accession>A0AAN9AKJ1</accession>
<feature type="signal peptide" evidence="1">
    <location>
        <begin position="1"/>
        <end position="20"/>
    </location>
</feature>
<dbReference type="InterPro" id="IPR036058">
    <property type="entry name" value="Kazal_dom_sf"/>
</dbReference>
<dbReference type="PROSITE" id="PS51465">
    <property type="entry name" value="KAZAL_2"/>
    <property type="match status" value="1"/>
</dbReference>
<evidence type="ECO:0000256" key="1">
    <source>
        <dbReference type="SAM" id="SignalP"/>
    </source>
</evidence>
<dbReference type="EMBL" id="JBAMIC010004070">
    <property type="protein sequence ID" value="KAK7088635.1"/>
    <property type="molecule type" value="Genomic_DNA"/>
</dbReference>
<feature type="chain" id="PRO_5043053920" description="Kazal-like domain-containing protein" evidence="1">
    <location>
        <begin position="21"/>
        <end position="67"/>
    </location>
</feature>
<organism evidence="3 4">
    <name type="scientific">Littorina saxatilis</name>
    <dbReference type="NCBI Taxonomy" id="31220"/>
    <lineage>
        <taxon>Eukaryota</taxon>
        <taxon>Metazoa</taxon>
        <taxon>Spiralia</taxon>
        <taxon>Lophotrochozoa</taxon>
        <taxon>Mollusca</taxon>
        <taxon>Gastropoda</taxon>
        <taxon>Caenogastropoda</taxon>
        <taxon>Littorinimorpha</taxon>
        <taxon>Littorinoidea</taxon>
        <taxon>Littorinidae</taxon>
        <taxon>Littorina</taxon>
    </lineage>
</organism>
<feature type="domain" description="Kazal-like" evidence="2">
    <location>
        <begin position="16"/>
        <end position="67"/>
    </location>
</feature>
<dbReference type="SUPFAM" id="SSF100895">
    <property type="entry name" value="Kazal-type serine protease inhibitors"/>
    <property type="match status" value="1"/>
</dbReference>
<evidence type="ECO:0000259" key="2">
    <source>
        <dbReference type="PROSITE" id="PS51465"/>
    </source>
</evidence>
<evidence type="ECO:0000313" key="4">
    <source>
        <dbReference type="Proteomes" id="UP001374579"/>
    </source>
</evidence>
<name>A0AAN9AKJ1_9CAEN</name>
<dbReference type="SMART" id="SM00280">
    <property type="entry name" value="KAZAL"/>
    <property type="match status" value="1"/>
</dbReference>
<dbReference type="InterPro" id="IPR002350">
    <property type="entry name" value="Kazal_dom"/>
</dbReference>
<keyword evidence="1" id="KW-0732">Signal</keyword>
<sequence>MKFLIVCTLLALAAFASTDAECGPTACNLQWDPICGSDGVTYGNQCMFNAQKECDPSLTVANPDGAC</sequence>
<evidence type="ECO:0000313" key="3">
    <source>
        <dbReference type="EMBL" id="KAK7088635.1"/>
    </source>
</evidence>
<keyword evidence="4" id="KW-1185">Reference proteome</keyword>
<protein>
    <recommendedName>
        <fullName evidence="2">Kazal-like domain-containing protein</fullName>
    </recommendedName>
</protein>
<proteinExistence type="predicted"/>
<reference evidence="3 4" key="1">
    <citation type="submission" date="2024-02" db="EMBL/GenBank/DDBJ databases">
        <title>Chromosome-scale genome assembly of the rough periwinkle Littorina saxatilis.</title>
        <authorList>
            <person name="De Jode A."/>
            <person name="Faria R."/>
            <person name="Formenti G."/>
            <person name="Sims Y."/>
            <person name="Smith T.P."/>
            <person name="Tracey A."/>
            <person name="Wood J.M.D."/>
            <person name="Zagrodzka Z.B."/>
            <person name="Johannesson K."/>
            <person name="Butlin R.K."/>
            <person name="Leder E.H."/>
        </authorList>
    </citation>
    <scope>NUCLEOTIDE SEQUENCE [LARGE SCALE GENOMIC DNA]</scope>
    <source>
        <strain evidence="3">Snail1</strain>
        <tissue evidence="3">Muscle</tissue>
    </source>
</reference>
<gene>
    <name evidence="3" type="ORF">V1264_022537</name>
</gene>
<dbReference type="CDD" id="cd00104">
    <property type="entry name" value="KAZAL_FS"/>
    <property type="match status" value="1"/>
</dbReference>